<dbReference type="PANTHER" id="PTHR34075:SF5">
    <property type="entry name" value="BLR3430 PROTEIN"/>
    <property type="match status" value="1"/>
</dbReference>
<proteinExistence type="predicted"/>
<keyword evidence="3" id="KW-0238">DNA-binding</keyword>
<name>A0A3R7LHR5_9BURK</name>
<dbReference type="AlphaFoldDB" id="A0A3R7LHR5"/>
<evidence type="ECO:0000259" key="2">
    <source>
        <dbReference type="Pfam" id="PF12172"/>
    </source>
</evidence>
<dbReference type="Proteomes" id="UP000216225">
    <property type="component" value="Unassembled WGS sequence"/>
</dbReference>
<dbReference type="GO" id="GO:0003677">
    <property type="term" value="F:DNA binding"/>
    <property type="evidence" value="ECO:0007669"/>
    <property type="project" value="UniProtKB-KW"/>
</dbReference>
<comment type="caution">
    <text evidence="3">The sequence shown here is derived from an EMBL/GenBank/DDBJ whole genome shotgun (WGS) entry which is preliminary data.</text>
</comment>
<feature type="domain" description="ChsH2 C-terminal OB-fold" evidence="1">
    <location>
        <begin position="52"/>
        <end position="114"/>
    </location>
</feature>
<dbReference type="EMBL" id="NKDB02000001">
    <property type="protein sequence ID" value="RKJ99753.1"/>
    <property type="molecule type" value="Genomic_DNA"/>
</dbReference>
<dbReference type="InterPro" id="IPR002878">
    <property type="entry name" value="ChsH2_C"/>
</dbReference>
<organism evidence="3 4">
    <name type="scientific">Alicycliphilus denitrificans</name>
    <dbReference type="NCBI Taxonomy" id="179636"/>
    <lineage>
        <taxon>Bacteria</taxon>
        <taxon>Pseudomonadati</taxon>
        <taxon>Pseudomonadota</taxon>
        <taxon>Betaproteobacteria</taxon>
        <taxon>Burkholderiales</taxon>
        <taxon>Comamonadaceae</taxon>
        <taxon>Alicycliphilus</taxon>
    </lineage>
</organism>
<reference evidence="3 4" key="1">
    <citation type="submission" date="2018-09" db="EMBL/GenBank/DDBJ databases">
        <title>Genome comparison of Alicycliphilus sp. BQ1, a polyurethanolytic bacterium, with its closest phylogenetic relatives Alicycliphilus denitrificans BC and K601, unable to attack polyurethane.</title>
        <authorList>
            <person name="Loza-Tavera H."/>
            <person name="Lozano L."/>
            <person name="Cevallos M."/>
            <person name="Maya-Lucas O."/>
            <person name="Garcia-Mena J."/>
            <person name="Hernandez J."/>
        </authorList>
    </citation>
    <scope>NUCLEOTIDE SEQUENCE [LARGE SCALE GENOMIC DNA]</scope>
    <source>
        <strain evidence="3 4">BQ1</strain>
    </source>
</reference>
<evidence type="ECO:0000313" key="3">
    <source>
        <dbReference type="EMBL" id="RKJ99753.1"/>
    </source>
</evidence>
<dbReference type="Gene3D" id="6.10.30.10">
    <property type="match status" value="1"/>
</dbReference>
<dbReference type="PANTHER" id="PTHR34075">
    <property type="entry name" value="BLR3430 PROTEIN"/>
    <property type="match status" value="1"/>
</dbReference>
<dbReference type="Pfam" id="PF01796">
    <property type="entry name" value="OB_ChsH2_C"/>
    <property type="match status" value="1"/>
</dbReference>
<evidence type="ECO:0000259" key="1">
    <source>
        <dbReference type="Pfam" id="PF01796"/>
    </source>
</evidence>
<accession>A0A3R7LHR5</accession>
<sequence>MEMPKPEPTDLSRPYWDALREGYLVFQRCRCGNAWLPARTHCPACLKPEPRWERASGRGRIVSWVVYHTAYHPAFADKLPYNVALVQLIEGPRLLTNIVDPNEALAADAPVALKIEWEGDTALARFLLDYTPA</sequence>
<dbReference type="SUPFAM" id="SSF50249">
    <property type="entry name" value="Nucleic acid-binding proteins"/>
    <property type="match status" value="1"/>
</dbReference>
<gene>
    <name evidence="3" type="ORF">CE154_008560</name>
</gene>
<dbReference type="Pfam" id="PF12172">
    <property type="entry name" value="zf-ChsH2"/>
    <property type="match status" value="1"/>
</dbReference>
<dbReference type="InterPro" id="IPR022002">
    <property type="entry name" value="ChsH2_Znr"/>
</dbReference>
<protein>
    <submittedName>
        <fullName evidence="3">DNA-binding protein</fullName>
    </submittedName>
</protein>
<evidence type="ECO:0000313" key="4">
    <source>
        <dbReference type="Proteomes" id="UP000216225"/>
    </source>
</evidence>
<dbReference type="InterPro" id="IPR012340">
    <property type="entry name" value="NA-bd_OB-fold"/>
</dbReference>
<dbReference type="InterPro" id="IPR052513">
    <property type="entry name" value="Thioester_dehydratase-like"/>
</dbReference>
<feature type="domain" description="ChsH2 rubredoxin-like zinc ribbon" evidence="2">
    <location>
        <begin position="16"/>
        <end position="49"/>
    </location>
</feature>